<feature type="domain" description="Methyltransferase type 11" evidence="5">
    <location>
        <begin position="41"/>
        <end position="136"/>
    </location>
</feature>
<keyword evidence="3 6" id="KW-0808">Transferase</keyword>
<dbReference type="PANTHER" id="PTHR44307">
    <property type="entry name" value="PHOSPHOETHANOLAMINE METHYLTRANSFERASE"/>
    <property type="match status" value="1"/>
</dbReference>
<dbReference type="Proteomes" id="UP000248646">
    <property type="component" value="Unassembled WGS sequence"/>
</dbReference>
<keyword evidence="2 6" id="KW-0489">Methyltransferase</keyword>
<sequence length="235" mass="26821">MSNSYLDLLAYFGIGGAHPGGFNLTLSLLEDENIQPVDSVLDIGCGTGQTAAFLAERFHCQVTAVDNHPIMVEKARERFKNRKVSVNAMEGDTQHLDFADNSFDLIIAESVIVFTDISKTLKELSRVLKSDGRMIIIEMIAEQYLTEELQRKVCSLYGIHEVLTEKQWILQLQQAGFTQVDMINTPSEFIQSDITDINQSKNINTDFYDLWEEHNEFILRNRKFIGYRTFSCHLT</sequence>
<keyword evidence="7" id="KW-1185">Reference proteome</keyword>
<dbReference type="InterPro" id="IPR013216">
    <property type="entry name" value="Methyltransf_11"/>
</dbReference>
<reference evidence="6 7" key="1">
    <citation type="submission" date="2018-06" db="EMBL/GenBank/DDBJ databases">
        <title>Genomic Encyclopedia of Type Strains, Phase IV (KMG-IV): sequencing the most valuable type-strain genomes for metagenomic binning, comparative biology and taxonomic classification.</title>
        <authorList>
            <person name="Goeker M."/>
        </authorList>
    </citation>
    <scope>NUCLEOTIDE SEQUENCE [LARGE SCALE GENOMIC DNA]</scope>
    <source>
        <strain evidence="6 7">DSM 5</strain>
    </source>
</reference>
<dbReference type="CDD" id="cd02440">
    <property type="entry name" value="AdoMet_MTases"/>
    <property type="match status" value="1"/>
</dbReference>
<dbReference type="Gene3D" id="3.40.50.150">
    <property type="entry name" value="Vaccinia Virus protein VP39"/>
    <property type="match status" value="1"/>
</dbReference>
<evidence type="ECO:0000256" key="2">
    <source>
        <dbReference type="ARBA" id="ARBA00022603"/>
    </source>
</evidence>
<dbReference type="EMBL" id="QKZI01000003">
    <property type="protein sequence ID" value="PZX04908.1"/>
    <property type="molecule type" value="Genomic_DNA"/>
</dbReference>
<evidence type="ECO:0000256" key="4">
    <source>
        <dbReference type="ARBA" id="ARBA00025707"/>
    </source>
</evidence>
<dbReference type="GO" id="GO:0032259">
    <property type="term" value="P:methylation"/>
    <property type="evidence" value="ECO:0007669"/>
    <property type="project" value="UniProtKB-KW"/>
</dbReference>
<organism evidence="6 7">
    <name type="scientific">Psychrobacillus insolitus</name>
    <dbReference type="NCBI Taxonomy" id="1461"/>
    <lineage>
        <taxon>Bacteria</taxon>
        <taxon>Bacillati</taxon>
        <taxon>Bacillota</taxon>
        <taxon>Bacilli</taxon>
        <taxon>Bacillales</taxon>
        <taxon>Bacillaceae</taxon>
        <taxon>Psychrobacillus</taxon>
    </lineage>
</organism>
<evidence type="ECO:0000259" key="5">
    <source>
        <dbReference type="Pfam" id="PF08241"/>
    </source>
</evidence>
<proteinExistence type="predicted"/>
<evidence type="ECO:0000256" key="3">
    <source>
        <dbReference type="ARBA" id="ARBA00022679"/>
    </source>
</evidence>
<dbReference type="RefSeq" id="WP_111439558.1">
    <property type="nucleotide sequence ID" value="NZ_QKZI01000003.1"/>
</dbReference>
<protein>
    <submittedName>
        <fullName evidence="6">Methyltransferase family protein</fullName>
    </submittedName>
</protein>
<gene>
    <name evidence="6" type="ORF">C7437_103159</name>
</gene>
<evidence type="ECO:0000256" key="1">
    <source>
        <dbReference type="ARBA" id="ARBA00005189"/>
    </source>
</evidence>
<dbReference type="InterPro" id="IPR029063">
    <property type="entry name" value="SAM-dependent_MTases_sf"/>
</dbReference>
<comment type="pathway">
    <text evidence="4">Phospholipid metabolism.</text>
</comment>
<dbReference type="GO" id="GO:0008757">
    <property type="term" value="F:S-adenosylmethionine-dependent methyltransferase activity"/>
    <property type="evidence" value="ECO:0007669"/>
    <property type="project" value="InterPro"/>
</dbReference>
<evidence type="ECO:0000313" key="7">
    <source>
        <dbReference type="Proteomes" id="UP000248646"/>
    </source>
</evidence>
<dbReference type="AlphaFoldDB" id="A0A2W7MG52"/>
<comment type="pathway">
    <text evidence="1">Lipid metabolism.</text>
</comment>
<evidence type="ECO:0000313" key="6">
    <source>
        <dbReference type="EMBL" id="PZX04908.1"/>
    </source>
</evidence>
<accession>A0A2W7MG52</accession>
<dbReference type="SUPFAM" id="SSF53335">
    <property type="entry name" value="S-adenosyl-L-methionine-dependent methyltransferases"/>
    <property type="match status" value="1"/>
</dbReference>
<name>A0A2W7MG52_9BACI</name>
<dbReference type="Pfam" id="PF08241">
    <property type="entry name" value="Methyltransf_11"/>
    <property type="match status" value="1"/>
</dbReference>
<dbReference type="PANTHER" id="PTHR44307:SF2">
    <property type="entry name" value="PHOSPHOETHANOLAMINE METHYLTRANSFERASE ISOFORM X1"/>
    <property type="match status" value="1"/>
</dbReference>
<comment type="caution">
    <text evidence="6">The sequence shown here is derived from an EMBL/GenBank/DDBJ whole genome shotgun (WGS) entry which is preliminary data.</text>
</comment>
<dbReference type="OrthoDB" id="43862at2"/>